<protein>
    <submittedName>
        <fullName evidence="3">NUDIX domain-containing protein</fullName>
    </submittedName>
</protein>
<gene>
    <name evidence="3" type="ORF">F4148_01675</name>
</gene>
<accession>A0A6B1FX33</accession>
<dbReference type="Gene3D" id="3.90.79.10">
    <property type="entry name" value="Nucleoside Triphosphate Pyrophosphohydrolase"/>
    <property type="match status" value="1"/>
</dbReference>
<dbReference type="Pfam" id="PF00293">
    <property type="entry name" value="NUDIX"/>
    <property type="match status" value="1"/>
</dbReference>
<keyword evidence="1" id="KW-0378">Hydrolase</keyword>
<evidence type="ECO:0000259" key="2">
    <source>
        <dbReference type="PROSITE" id="PS51462"/>
    </source>
</evidence>
<feature type="domain" description="Nudix hydrolase" evidence="2">
    <location>
        <begin position="47"/>
        <end position="184"/>
    </location>
</feature>
<sequence>MDKSLKDFLFGRTPLVEERQDWGGGGIELLQTRATFSLAPSDSPPSGLVTSVRALLTRGSQILVVRDPEGEHILPGGRVHEGEGLLEALERELLEETGWSVRGVPVLIGLFHFHIHSPRPADYGYPYPDFLQLVYRAEAGRHIPEAMEDDGYELGAAFRTLAAVQRQSLSQGEVALLQLLRRAE</sequence>
<evidence type="ECO:0000256" key="1">
    <source>
        <dbReference type="ARBA" id="ARBA00022801"/>
    </source>
</evidence>
<dbReference type="EMBL" id="VYDA01000061">
    <property type="protein sequence ID" value="MYH60518.1"/>
    <property type="molecule type" value="Genomic_DNA"/>
</dbReference>
<dbReference type="InterPro" id="IPR020084">
    <property type="entry name" value="NUDIX_hydrolase_CS"/>
</dbReference>
<name>A0A6B1FX33_9CHLR</name>
<comment type="caution">
    <text evidence="3">The sequence shown here is derived from an EMBL/GenBank/DDBJ whole genome shotgun (WGS) entry which is preliminary data.</text>
</comment>
<dbReference type="AlphaFoldDB" id="A0A6B1FX33"/>
<dbReference type="SUPFAM" id="SSF55811">
    <property type="entry name" value="Nudix"/>
    <property type="match status" value="1"/>
</dbReference>
<reference evidence="3" key="1">
    <citation type="submission" date="2019-09" db="EMBL/GenBank/DDBJ databases">
        <title>Characterisation of the sponge microbiome using genome-centric metagenomics.</title>
        <authorList>
            <person name="Engelberts J.P."/>
            <person name="Robbins S.J."/>
            <person name="De Goeij J.M."/>
            <person name="Aranda M."/>
            <person name="Bell S.C."/>
            <person name="Webster N.S."/>
        </authorList>
    </citation>
    <scope>NUCLEOTIDE SEQUENCE</scope>
    <source>
        <strain evidence="3">SB0675_bin_29</strain>
    </source>
</reference>
<dbReference type="InterPro" id="IPR000086">
    <property type="entry name" value="NUDIX_hydrolase_dom"/>
</dbReference>
<evidence type="ECO:0000313" key="3">
    <source>
        <dbReference type="EMBL" id="MYH60518.1"/>
    </source>
</evidence>
<dbReference type="InterPro" id="IPR015797">
    <property type="entry name" value="NUDIX_hydrolase-like_dom_sf"/>
</dbReference>
<organism evidence="3">
    <name type="scientific">Caldilineaceae bacterium SB0675_bin_29</name>
    <dbReference type="NCBI Taxonomy" id="2605266"/>
    <lineage>
        <taxon>Bacteria</taxon>
        <taxon>Bacillati</taxon>
        <taxon>Chloroflexota</taxon>
        <taxon>Caldilineae</taxon>
        <taxon>Caldilineales</taxon>
        <taxon>Caldilineaceae</taxon>
    </lineage>
</organism>
<dbReference type="PROSITE" id="PS51462">
    <property type="entry name" value="NUDIX"/>
    <property type="match status" value="1"/>
</dbReference>
<dbReference type="GO" id="GO:0016787">
    <property type="term" value="F:hydrolase activity"/>
    <property type="evidence" value="ECO:0007669"/>
    <property type="project" value="UniProtKB-KW"/>
</dbReference>
<proteinExistence type="predicted"/>
<dbReference type="PROSITE" id="PS00893">
    <property type="entry name" value="NUDIX_BOX"/>
    <property type="match status" value="1"/>
</dbReference>